<proteinExistence type="predicted"/>
<dbReference type="Proteomes" id="UP001148834">
    <property type="component" value="Unassembled WGS sequence"/>
</dbReference>
<evidence type="ECO:0000313" key="2">
    <source>
        <dbReference type="EMBL" id="WGE10404.1"/>
    </source>
</evidence>
<organism evidence="1 3">
    <name type="scientific">Glaesserella parasuis</name>
    <name type="common">Haemophilus parasuis</name>
    <dbReference type="NCBI Taxonomy" id="738"/>
    <lineage>
        <taxon>Bacteria</taxon>
        <taxon>Pseudomonadati</taxon>
        <taxon>Pseudomonadota</taxon>
        <taxon>Gammaproteobacteria</taxon>
        <taxon>Pasteurellales</taxon>
        <taxon>Pasteurellaceae</taxon>
        <taxon>Glaesserella</taxon>
    </lineage>
</organism>
<sequence length="65" mass="7703">MKAYIIEYTYDGLPATRSFHFVDARNEKIARILAEEYILRLLQLRFKKQMAFEIVSFKELSEGAE</sequence>
<protein>
    <submittedName>
        <fullName evidence="1">Uncharacterized protein</fullName>
    </submittedName>
</protein>
<reference evidence="1" key="1">
    <citation type="submission" date="2022-09" db="EMBL/GenBank/DDBJ databases">
        <title>Molecular characterization of Glaesserella parasuis strains circulating in commercial swine farms using whole-genome sequencing.</title>
        <authorList>
            <person name="Mugabi R."/>
            <person name="Clavijo M."/>
            <person name="Li G."/>
        </authorList>
    </citation>
    <scope>NUCLEOTIDE SEQUENCE</scope>
    <source>
        <strain evidence="1">0435-53</strain>
    </source>
</reference>
<gene>
    <name evidence="1" type="ORF">N5925_02680</name>
    <name evidence="2" type="ORF">QBL01_01935</name>
</gene>
<dbReference type="EMBL" id="CP121769">
    <property type="protein sequence ID" value="WGE10404.1"/>
    <property type="molecule type" value="Genomic_DNA"/>
</dbReference>
<dbReference type="AlphaFoldDB" id="A0A084EV24"/>
<name>A0A084EV24_GLAPU</name>
<evidence type="ECO:0000313" key="1">
    <source>
        <dbReference type="EMBL" id="MDD2167529.1"/>
    </source>
</evidence>
<dbReference type="Proteomes" id="UP001222296">
    <property type="component" value="Chromosome"/>
</dbReference>
<dbReference type="RefSeq" id="WP_021111384.1">
    <property type="nucleotide sequence ID" value="NZ_CP054198.1"/>
</dbReference>
<reference evidence="2" key="2">
    <citation type="submission" date="2023-04" db="EMBL/GenBank/DDBJ databases">
        <title>Molecular characterization of the Integrative and Conjugative elements harboring multidrug-resistance gene from Glaesserella (Haemophilus) parasuis.</title>
        <authorList>
            <person name="Che Y."/>
            <person name="Zhou L."/>
        </authorList>
    </citation>
    <scope>NUCLEOTIDE SEQUENCE</scope>
    <source>
        <strain evidence="2">Z44</strain>
    </source>
</reference>
<dbReference type="EMBL" id="JAODIR010000008">
    <property type="protein sequence ID" value="MDD2167529.1"/>
    <property type="molecule type" value="Genomic_DNA"/>
</dbReference>
<accession>A0A084EV24</accession>
<evidence type="ECO:0000313" key="3">
    <source>
        <dbReference type="Proteomes" id="UP001148834"/>
    </source>
</evidence>